<dbReference type="Gene3D" id="1.20.1250.20">
    <property type="entry name" value="MFS general substrate transporter like domains"/>
    <property type="match status" value="1"/>
</dbReference>
<feature type="transmembrane region" description="Helical" evidence="8">
    <location>
        <begin position="405"/>
        <end position="434"/>
    </location>
</feature>
<feature type="transmembrane region" description="Helical" evidence="8">
    <location>
        <begin position="20"/>
        <end position="40"/>
    </location>
</feature>
<feature type="transmembrane region" description="Helical" evidence="8">
    <location>
        <begin position="344"/>
        <end position="366"/>
    </location>
</feature>
<feature type="transmembrane region" description="Helical" evidence="8">
    <location>
        <begin position="60"/>
        <end position="81"/>
    </location>
</feature>
<protein>
    <submittedName>
        <fullName evidence="10">MFS family permease</fullName>
    </submittedName>
</protein>
<dbReference type="SUPFAM" id="SSF103473">
    <property type="entry name" value="MFS general substrate transporter"/>
    <property type="match status" value="1"/>
</dbReference>
<feature type="transmembrane region" description="Helical" evidence="8">
    <location>
        <begin position="93"/>
        <end position="110"/>
    </location>
</feature>
<organism evidence="10 11">
    <name type="scientific">Sphingobium lignivorans</name>
    <dbReference type="NCBI Taxonomy" id="2735886"/>
    <lineage>
        <taxon>Bacteria</taxon>
        <taxon>Pseudomonadati</taxon>
        <taxon>Pseudomonadota</taxon>
        <taxon>Alphaproteobacteria</taxon>
        <taxon>Sphingomonadales</taxon>
        <taxon>Sphingomonadaceae</taxon>
        <taxon>Sphingobium</taxon>
    </lineage>
</organism>
<feature type="transmembrane region" description="Helical" evidence="8">
    <location>
        <begin position="304"/>
        <end position="323"/>
    </location>
</feature>
<dbReference type="PANTHER" id="PTHR42718">
    <property type="entry name" value="MAJOR FACILITATOR SUPERFAMILY MULTIDRUG TRANSPORTER MFSC"/>
    <property type="match status" value="1"/>
</dbReference>
<reference evidence="10 11" key="1">
    <citation type="submission" date="2020-08" db="EMBL/GenBank/DDBJ databases">
        <title>Exploring microbial biodiversity for novel pathways involved in the catabolism of aromatic compounds derived from lignin.</title>
        <authorList>
            <person name="Elkins J."/>
        </authorList>
    </citation>
    <scope>NUCLEOTIDE SEQUENCE [LARGE SCALE GENOMIC DNA]</scope>
    <source>
        <strain evidence="10 11">B1D3A</strain>
    </source>
</reference>
<dbReference type="InterPro" id="IPR036259">
    <property type="entry name" value="MFS_trans_sf"/>
</dbReference>
<evidence type="ECO:0000256" key="7">
    <source>
        <dbReference type="SAM" id="MobiDB-lite"/>
    </source>
</evidence>
<comment type="subcellular location">
    <subcellularLocation>
        <location evidence="1">Cell membrane</location>
        <topology evidence="1">Multi-pass membrane protein</topology>
    </subcellularLocation>
</comment>
<feature type="transmembrane region" description="Helical" evidence="8">
    <location>
        <begin position="116"/>
        <end position="135"/>
    </location>
</feature>
<feature type="transmembrane region" description="Helical" evidence="8">
    <location>
        <begin position="181"/>
        <end position="200"/>
    </location>
</feature>
<evidence type="ECO:0000256" key="2">
    <source>
        <dbReference type="ARBA" id="ARBA00022448"/>
    </source>
</evidence>
<feature type="transmembrane region" description="Helical" evidence="8">
    <location>
        <begin position="147"/>
        <end position="169"/>
    </location>
</feature>
<evidence type="ECO:0000256" key="4">
    <source>
        <dbReference type="ARBA" id="ARBA00022692"/>
    </source>
</evidence>
<dbReference type="EMBL" id="JACHKA010000001">
    <property type="protein sequence ID" value="MBB5984655.1"/>
    <property type="molecule type" value="Genomic_DNA"/>
</dbReference>
<evidence type="ECO:0000256" key="1">
    <source>
        <dbReference type="ARBA" id="ARBA00004651"/>
    </source>
</evidence>
<feature type="transmembrane region" description="Helical" evidence="8">
    <location>
        <begin position="372"/>
        <end position="393"/>
    </location>
</feature>
<feature type="domain" description="Major facilitator superfamily (MFS) profile" evidence="9">
    <location>
        <begin position="27"/>
        <end position="472"/>
    </location>
</feature>
<feature type="transmembrane region" description="Helical" evidence="8">
    <location>
        <begin position="279"/>
        <end position="298"/>
    </location>
</feature>
<gene>
    <name evidence="10" type="ORF">HNP60_000629</name>
</gene>
<keyword evidence="3" id="KW-1003">Cell membrane</keyword>
<dbReference type="Proteomes" id="UP001138540">
    <property type="component" value="Unassembled WGS sequence"/>
</dbReference>
<evidence type="ECO:0000256" key="6">
    <source>
        <dbReference type="ARBA" id="ARBA00023136"/>
    </source>
</evidence>
<comment type="caution">
    <text evidence="10">The sequence shown here is derived from an EMBL/GenBank/DDBJ whole genome shotgun (WGS) entry which is preliminary data.</text>
</comment>
<dbReference type="PROSITE" id="PS50850">
    <property type="entry name" value="MFS"/>
    <property type="match status" value="1"/>
</dbReference>
<proteinExistence type="predicted"/>
<accession>A0ABR6NBL2</accession>
<feature type="transmembrane region" description="Helical" evidence="8">
    <location>
        <begin position="243"/>
        <end position="259"/>
    </location>
</feature>
<keyword evidence="6 8" id="KW-0472">Membrane</keyword>
<keyword evidence="11" id="KW-1185">Reference proteome</keyword>
<evidence type="ECO:0000313" key="10">
    <source>
        <dbReference type="EMBL" id="MBB5984655.1"/>
    </source>
</evidence>
<keyword evidence="2" id="KW-0813">Transport</keyword>
<dbReference type="RefSeq" id="WP_184150075.1">
    <property type="nucleotide sequence ID" value="NZ_JACHKA010000001.1"/>
</dbReference>
<dbReference type="Pfam" id="PF07690">
    <property type="entry name" value="MFS_1"/>
    <property type="match status" value="1"/>
</dbReference>
<evidence type="ECO:0000256" key="5">
    <source>
        <dbReference type="ARBA" id="ARBA00022989"/>
    </source>
</evidence>
<evidence type="ECO:0000313" key="11">
    <source>
        <dbReference type="Proteomes" id="UP001138540"/>
    </source>
</evidence>
<dbReference type="Gene3D" id="1.20.1720.10">
    <property type="entry name" value="Multidrug resistance protein D"/>
    <property type="match status" value="1"/>
</dbReference>
<feature type="transmembrane region" description="Helical" evidence="8">
    <location>
        <begin position="446"/>
        <end position="465"/>
    </location>
</feature>
<feature type="region of interest" description="Disordered" evidence="7">
    <location>
        <begin position="476"/>
        <end position="495"/>
    </location>
</feature>
<dbReference type="InterPro" id="IPR011701">
    <property type="entry name" value="MFS"/>
</dbReference>
<dbReference type="PANTHER" id="PTHR42718:SF46">
    <property type="entry name" value="BLR6921 PROTEIN"/>
    <property type="match status" value="1"/>
</dbReference>
<name>A0ABR6NBL2_9SPHN</name>
<feature type="transmembrane region" description="Helical" evidence="8">
    <location>
        <begin position="212"/>
        <end position="231"/>
    </location>
</feature>
<keyword evidence="4 8" id="KW-0812">Transmembrane</keyword>
<dbReference type="InterPro" id="IPR020846">
    <property type="entry name" value="MFS_dom"/>
</dbReference>
<evidence type="ECO:0000259" key="9">
    <source>
        <dbReference type="PROSITE" id="PS50850"/>
    </source>
</evidence>
<evidence type="ECO:0000256" key="8">
    <source>
        <dbReference type="SAM" id="Phobius"/>
    </source>
</evidence>
<keyword evidence="5 8" id="KW-1133">Transmembrane helix</keyword>
<sequence length="495" mass="51732">MSMPHDVSTSETQRAEERAALARARATAIVLAGTMFMVGIDSTTLITALPRMGADFGVPATTLSTTITIYILVSAALQPLSRWIGERFGSRRVFLTAIVGFTLSSVGAGFSPDLTLFLAARVSQAAFASLMIPVGNIVQLTITPRHYLVTAMTISSTPALVAPVLGPPLGGFITTFVDWRWIFFLNVPTGLLALAAALRFIPRIPAAARTPFDLRGFAVTAGFLCAFIGAMDRFGQGGNGPRIGAALLVAAAGFGFLAWRHARTAPHPIVPLTPLRHPCFFAATIGAGNFVRIPFMAMSFTLPLMLQIGLALTPFQAGMLLLAQNAGDLALKTIASRALRRLGFRTALVSGSISLAVSLLVCAALPPGMPFWLLFAIMIGVGMARSILFTALMPLRFADMPQSEIGGATVLGSLSNSLAQAVAISGAAALLGLLAGPADAPSLPDFRLAILILAAMAACAAPLFARLPRDAGAELTGRVRRGRPATGDPERGETG</sequence>
<evidence type="ECO:0000256" key="3">
    <source>
        <dbReference type="ARBA" id="ARBA00022475"/>
    </source>
</evidence>